<evidence type="ECO:0000256" key="1">
    <source>
        <dbReference type="SAM" id="MobiDB-lite"/>
    </source>
</evidence>
<dbReference type="EMBL" id="RCZG01000008">
    <property type="protein sequence ID" value="TPG32502.1"/>
    <property type="molecule type" value="Genomic_DNA"/>
</dbReference>
<sequence>MESSAAQNIDEGDDAQAPSDDDGARQSSQTNHGDASTGVGGTQQEAVVPEPAQRGALRDR</sequence>
<evidence type="ECO:0000313" key="2">
    <source>
        <dbReference type="EMBL" id="TPG32502.1"/>
    </source>
</evidence>
<protein>
    <submittedName>
        <fullName evidence="2">Uncharacterized protein</fullName>
    </submittedName>
</protein>
<organism evidence="2 3">
    <name type="scientific">Mycolicibacterium hodleri</name>
    <dbReference type="NCBI Taxonomy" id="49897"/>
    <lineage>
        <taxon>Bacteria</taxon>
        <taxon>Bacillati</taxon>
        <taxon>Actinomycetota</taxon>
        <taxon>Actinomycetes</taxon>
        <taxon>Mycobacteriales</taxon>
        <taxon>Mycobacteriaceae</taxon>
        <taxon>Mycolicibacterium</taxon>
    </lineage>
</organism>
<feature type="region of interest" description="Disordered" evidence="1">
    <location>
        <begin position="1"/>
        <end position="60"/>
    </location>
</feature>
<evidence type="ECO:0000313" key="3">
    <source>
        <dbReference type="Proteomes" id="UP000320095"/>
    </source>
</evidence>
<dbReference type="AlphaFoldDB" id="A0A502E6N8"/>
<reference evidence="2 3" key="1">
    <citation type="journal article" date="2019" name="Environ. Microbiol.">
        <title>Species interactions and distinct microbial communities in high Arctic permafrost affected cryosols are associated with the CH4 and CO2 gas fluxes.</title>
        <authorList>
            <person name="Altshuler I."/>
            <person name="Hamel J."/>
            <person name="Turney S."/>
            <person name="Magnuson E."/>
            <person name="Levesque R."/>
            <person name="Greer C."/>
            <person name="Whyte L.G."/>
        </authorList>
    </citation>
    <scope>NUCLEOTIDE SEQUENCE [LARGE SCALE GENOMIC DNA]</scope>
    <source>
        <strain evidence="2 3">S5.20</strain>
    </source>
</reference>
<name>A0A502E6N8_9MYCO</name>
<gene>
    <name evidence="2" type="ORF">EAH80_19755</name>
</gene>
<accession>A0A502E6N8</accession>
<feature type="compositionally biased region" description="Polar residues" evidence="1">
    <location>
        <begin position="25"/>
        <end position="34"/>
    </location>
</feature>
<dbReference type="Proteomes" id="UP000320095">
    <property type="component" value="Unassembled WGS sequence"/>
</dbReference>
<dbReference type="RefSeq" id="WP_161600587.1">
    <property type="nucleotide sequence ID" value="NZ_RCZG01000008.1"/>
</dbReference>
<proteinExistence type="predicted"/>
<keyword evidence="3" id="KW-1185">Reference proteome</keyword>
<comment type="caution">
    <text evidence="2">The sequence shown here is derived from an EMBL/GenBank/DDBJ whole genome shotgun (WGS) entry which is preliminary data.</text>
</comment>